<dbReference type="HOGENOM" id="CLU_195190_0_0_2"/>
<dbReference type="RefSeq" id="WP_048169460.1">
    <property type="nucleotide sequence ID" value="NZ_CP009506.1"/>
</dbReference>
<evidence type="ECO:0000313" key="2">
    <source>
        <dbReference type="Proteomes" id="UP000033111"/>
    </source>
</evidence>
<evidence type="ECO:0000313" key="1">
    <source>
        <dbReference type="EMBL" id="AKB27025.1"/>
    </source>
</evidence>
<sequence length="59" mass="6757">MVHHLHKKCYELKKGQKLVCDDCGFELTVIRECDKTCEGEGCCETNEFKCCSKPMNLAE</sequence>
<keyword evidence="2" id="KW-1185">Reference proteome</keyword>
<name>A0A0E3P120_9EURY</name>
<dbReference type="EMBL" id="CP009506">
    <property type="protein sequence ID" value="AKB27025.1"/>
    <property type="molecule type" value="Genomic_DNA"/>
</dbReference>
<dbReference type="PATRIC" id="fig|1434120.4.peg.384"/>
<dbReference type="KEGG" id="msw:MSSIT_0306"/>
<dbReference type="AlphaFoldDB" id="A0A0E3P120"/>
<proteinExistence type="predicted"/>
<dbReference type="GeneID" id="24859061"/>
<organism evidence="1 2">
    <name type="scientific">Methanosarcina siciliae T4/M</name>
    <dbReference type="NCBI Taxonomy" id="1434120"/>
    <lineage>
        <taxon>Archaea</taxon>
        <taxon>Methanobacteriati</taxon>
        <taxon>Methanobacteriota</taxon>
        <taxon>Stenosarchaea group</taxon>
        <taxon>Methanomicrobia</taxon>
        <taxon>Methanosarcinales</taxon>
        <taxon>Methanosarcinaceae</taxon>
        <taxon>Methanosarcina</taxon>
    </lineage>
</organism>
<dbReference type="OrthoDB" id="129250at2157"/>
<accession>A0A0E3P120</accession>
<dbReference type="Proteomes" id="UP000033111">
    <property type="component" value="Chromosome"/>
</dbReference>
<reference evidence="1 2" key="1">
    <citation type="submission" date="2014-07" db="EMBL/GenBank/DDBJ databases">
        <title>Methanogenic archaea and the global carbon cycle.</title>
        <authorList>
            <person name="Henriksen J.R."/>
            <person name="Luke J."/>
            <person name="Reinhart S."/>
            <person name="Benedict M.N."/>
            <person name="Youngblut N.D."/>
            <person name="Metcalf M.E."/>
            <person name="Whitaker R.J."/>
            <person name="Metcalf W.W."/>
        </authorList>
    </citation>
    <scope>NUCLEOTIDE SEQUENCE [LARGE SCALE GENOMIC DNA]</scope>
    <source>
        <strain evidence="1 2">T4/M</strain>
    </source>
</reference>
<protein>
    <submittedName>
        <fullName evidence="1">Uncharacterized protein</fullName>
    </submittedName>
</protein>
<gene>
    <name evidence="1" type="ORF">MSSIT_0306</name>
</gene>